<feature type="transmembrane region" description="Helical" evidence="1">
    <location>
        <begin position="78"/>
        <end position="99"/>
    </location>
</feature>
<reference evidence="3" key="1">
    <citation type="journal article" date="2019" name="Int. J. Syst. Evol. Microbiol.">
        <title>The Global Catalogue of Microorganisms (GCM) 10K type strain sequencing project: providing services to taxonomists for standard genome sequencing and annotation.</title>
        <authorList>
            <consortium name="The Broad Institute Genomics Platform"/>
            <consortium name="The Broad Institute Genome Sequencing Center for Infectious Disease"/>
            <person name="Wu L."/>
            <person name="Ma J."/>
        </authorList>
    </citation>
    <scope>NUCLEOTIDE SEQUENCE [LARGE SCALE GENOMIC DNA]</scope>
    <source>
        <strain evidence="3">CGMCC 1.15044</strain>
    </source>
</reference>
<protein>
    <recommendedName>
        <fullName evidence="4">EXPERA domain-containing protein</fullName>
    </recommendedName>
</protein>
<dbReference type="Proteomes" id="UP000609323">
    <property type="component" value="Unassembled WGS sequence"/>
</dbReference>
<evidence type="ECO:0008006" key="4">
    <source>
        <dbReference type="Google" id="ProtNLM"/>
    </source>
</evidence>
<feature type="transmembrane region" description="Helical" evidence="1">
    <location>
        <begin position="41"/>
        <end position="58"/>
    </location>
</feature>
<feature type="transmembrane region" description="Helical" evidence="1">
    <location>
        <begin position="12"/>
        <end position="29"/>
    </location>
</feature>
<evidence type="ECO:0000313" key="3">
    <source>
        <dbReference type="Proteomes" id="UP000609323"/>
    </source>
</evidence>
<keyword evidence="3" id="KW-1185">Reference proteome</keyword>
<keyword evidence="1" id="KW-0472">Membrane</keyword>
<feature type="transmembrane region" description="Helical" evidence="1">
    <location>
        <begin position="142"/>
        <end position="160"/>
    </location>
</feature>
<feature type="transmembrane region" description="Helical" evidence="1">
    <location>
        <begin position="106"/>
        <end position="130"/>
    </location>
</feature>
<comment type="caution">
    <text evidence="2">The sequence shown here is derived from an EMBL/GenBank/DDBJ whole genome shotgun (WGS) entry which is preliminary data.</text>
</comment>
<evidence type="ECO:0000256" key="1">
    <source>
        <dbReference type="SAM" id="Phobius"/>
    </source>
</evidence>
<evidence type="ECO:0000313" key="2">
    <source>
        <dbReference type="EMBL" id="GGA24327.1"/>
    </source>
</evidence>
<sequence>MLNPPVQFDENEWLVLVTMILLPLLMYVTPKRFSSSTAIAIMLYNIAFSLCTDCLAGSCFPWDLYDTMDTKQYDLFDFFIYVIQYPIYGYFFAWFLSFWKENTGMSLLYVVIWALITTFLEWIAVQFHVYQYKQDWDINHSAFFYLIYFLLEAKFVQWLLRQEPQKSFS</sequence>
<name>A0ABQ1FNV5_9BACL</name>
<proteinExistence type="predicted"/>
<keyword evidence="1" id="KW-0812">Transmembrane</keyword>
<keyword evidence="1" id="KW-1133">Transmembrane helix</keyword>
<gene>
    <name evidence="2" type="ORF">GCM10010917_06460</name>
</gene>
<accession>A0ABQ1FNV5</accession>
<dbReference type="RefSeq" id="WP_094093180.1">
    <property type="nucleotide sequence ID" value="NZ_BMHF01000001.1"/>
</dbReference>
<organism evidence="2 3">
    <name type="scientific">Paenibacillus physcomitrellae</name>
    <dbReference type="NCBI Taxonomy" id="1619311"/>
    <lineage>
        <taxon>Bacteria</taxon>
        <taxon>Bacillati</taxon>
        <taxon>Bacillota</taxon>
        <taxon>Bacilli</taxon>
        <taxon>Bacillales</taxon>
        <taxon>Paenibacillaceae</taxon>
        <taxon>Paenibacillus</taxon>
    </lineage>
</organism>
<dbReference type="EMBL" id="BMHF01000001">
    <property type="protein sequence ID" value="GGA24327.1"/>
    <property type="molecule type" value="Genomic_DNA"/>
</dbReference>